<dbReference type="GO" id="GO:0042773">
    <property type="term" value="P:ATP synthesis coupled electron transport"/>
    <property type="evidence" value="ECO:0007669"/>
    <property type="project" value="InterPro"/>
</dbReference>
<dbReference type="GO" id="GO:0008137">
    <property type="term" value="F:NADH dehydrogenase (ubiquinone) activity"/>
    <property type="evidence" value="ECO:0007669"/>
    <property type="project" value="UniProtKB-UniRule"/>
</dbReference>
<dbReference type="InterPro" id="IPR001750">
    <property type="entry name" value="ND/Mrp_TM"/>
</dbReference>
<organism evidence="19">
    <name type="scientific">Ampulex compressa</name>
    <name type="common">Emerald cockroach wasp</name>
    <dbReference type="NCBI Taxonomy" id="860918"/>
    <lineage>
        <taxon>Eukaryota</taxon>
        <taxon>Metazoa</taxon>
        <taxon>Ecdysozoa</taxon>
        <taxon>Arthropoda</taxon>
        <taxon>Hexapoda</taxon>
        <taxon>Insecta</taxon>
        <taxon>Pterygota</taxon>
        <taxon>Neoptera</taxon>
        <taxon>Endopterygota</taxon>
        <taxon>Hymenoptera</taxon>
        <taxon>Apocrita</taxon>
        <taxon>Aculeata</taxon>
        <taxon>Apoidea</taxon>
        <taxon>Ampulicidae</taxon>
        <taxon>Ampulicini</taxon>
        <taxon>Ampulex</taxon>
    </lineage>
</organism>
<dbReference type="PANTHER" id="PTHR43507">
    <property type="entry name" value="NADH-UBIQUINONE OXIDOREDUCTASE CHAIN 4"/>
    <property type="match status" value="1"/>
</dbReference>
<dbReference type="GO" id="GO:0015990">
    <property type="term" value="P:electron transport coupled proton transport"/>
    <property type="evidence" value="ECO:0007669"/>
    <property type="project" value="TreeGrafter"/>
</dbReference>
<gene>
    <name evidence="19" type="primary">nad4</name>
</gene>
<evidence type="ECO:0000256" key="15">
    <source>
        <dbReference type="ARBA" id="ARBA00023136"/>
    </source>
</evidence>
<evidence type="ECO:0000256" key="17">
    <source>
        <dbReference type="RuleBase" id="RU003297"/>
    </source>
</evidence>
<evidence type="ECO:0000256" key="9">
    <source>
        <dbReference type="ARBA" id="ARBA00022967"/>
    </source>
</evidence>
<sequence length="444" mass="51630">MMKLTLIWSSSFIMMNSMKMNKIFIQNMLFSSTIMIITLMNLCLTSMSNIYKYLSMDTLSFMLILLTLWITNLMIMYMKNNSTKNLNFSLIITLLLILFLAFSSTNLFLFYLMFESSMISTFYIIMFSGMNPERFTASMYMIMYMITSSMPLLVMIFSLMKINTLSFYIIMTMNLKMSPIWFIMTIFAFLVKMPLFGIHMWLPKAHVEAPVYGSMILAAILLKLGTYGIIRMMFIMPYMFKKFSNWIFSISLIGSIIISLMCLTQIDLKMIVAYSSVVHMNMSLCALLTMSMSSMISCFMSMISHGLCSSGLFFMVNLFYMNSNSRSMFINKGLFKLNSSLMILWFILCMNNIGCPPSLNLMSEIMMIFSIISWNKFITPLIFLSCMLSSIYSIFLFIMPHHNNQLNKKFNMFYSTKLINLINIILHTMPLNIMIMNLSLFSMY</sequence>
<comment type="catalytic activity">
    <reaction evidence="16 17">
        <text>a ubiquinone + NADH + 5 H(+)(in) = a ubiquinol + NAD(+) + 4 H(+)(out)</text>
        <dbReference type="Rhea" id="RHEA:29091"/>
        <dbReference type="Rhea" id="RHEA-COMP:9565"/>
        <dbReference type="Rhea" id="RHEA-COMP:9566"/>
        <dbReference type="ChEBI" id="CHEBI:15378"/>
        <dbReference type="ChEBI" id="CHEBI:16389"/>
        <dbReference type="ChEBI" id="CHEBI:17976"/>
        <dbReference type="ChEBI" id="CHEBI:57540"/>
        <dbReference type="ChEBI" id="CHEBI:57945"/>
        <dbReference type="EC" id="7.1.1.2"/>
    </reaction>
</comment>
<evidence type="ECO:0000256" key="12">
    <source>
        <dbReference type="ARBA" id="ARBA00023027"/>
    </source>
</evidence>
<evidence type="ECO:0000313" key="19">
    <source>
        <dbReference type="EMBL" id="ARX96687.1"/>
    </source>
</evidence>
<dbReference type="AlphaFoldDB" id="A0A343DRL3"/>
<dbReference type="InterPro" id="IPR003918">
    <property type="entry name" value="NADH_UbQ_OxRdtase"/>
</dbReference>
<feature type="transmembrane region" description="Helical" evidence="17">
    <location>
        <begin position="180"/>
        <end position="202"/>
    </location>
</feature>
<evidence type="ECO:0000256" key="2">
    <source>
        <dbReference type="ARBA" id="ARBA00004225"/>
    </source>
</evidence>
<evidence type="ECO:0000256" key="1">
    <source>
        <dbReference type="ARBA" id="ARBA00003257"/>
    </source>
</evidence>
<feature type="transmembrane region" description="Helical" evidence="17">
    <location>
        <begin position="302"/>
        <end position="321"/>
    </location>
</feature>
<feature type="transmembrane region" description="Helical" evidence="17">
    <location>
        <begin position="85"/>
        <end position="102"/>
    </location>
</feature>
<feature type="transmembrane region" description="Helical" evidence="17">
    <location>
        <begin position="377"/>
        <end position="398"/>
    </location>
</feature>
<evidence type="ECO:0000256" key="3">
    <source>
        <dbReference type="ARBA" id="ARBA00009025"/>
    </source>
</evidence>
<evidence type="ECO:0000256" key="4">
    <source>
        <dbReference type="ARBA" id="ARBA00012944"/>
    </source>
</evidence>
<comment type="similarity">
    <text evidence="3 17">Belongs to the complex I subunit 4 family.</text>
</comment>
<feature type="transmembrane region" description="Helical" evidence="17">
    <location>
        <begin position="61"/>
        <end position="78"/>
    </location>
</feature>
<feature type="transmembrane region" description="Helical" evidence="17">
    <location>
        <begin position="139"/>
        <end position="160"/>
    </location>
</feature>
<keyword evidence="8 17" id="KW-0812">Transmembrane</keyword>
<dbReference type="PRINTS" id="PR01437">
    <property type="entry name" value="NUOXDRDTASE4"/>
</dbReference>
<keyword evidence="11 17" id="KW-1133">Transmembrane helix</keyword>
<name>A0A343DRL3_AMPCP</name>
<comment type="function">
    <text evidence="1">Core subunit of the mitochondrial membrane respiratory chain NADH dehydrogenase (Complex I) that is believed to belong to the minimal assembly required for catalysis. Complex I functions in the transfer of electrons from NADH to the respiratory chain. The immediate electron acceptor for the enzyme is believed to be ubiquinone.</text>
</comment>
<dbReference type="GO" id="GO:0003954">
    <property type="term" value="F:NADH dehydrogenase activity"/>
    <property type="evidence" value="ECO:0007669"/>
    <property type="project" value="TreeGrafter"/>
</dbReference>
<dbReference type="PANTHER" id="PTHR43507:SF20">
    <property type="entry name" value="NADH-UBIQUINONE OXIDOREDUCTASE CHAIN 4"/>
    <property type="match status" value="1"/>
</dbReference>
<evidence type="ECO:0000256" key="5">
    <source>
        <dbReference type="ARBA" id="ARBA00021006"/>
    </source>
</evidence>
<dbReference type="GO" id="GO:0031966">
    <property type="term" value="C:mitochondrial membrane"/>
    <property type="evidence" value="ECO:0007669"/>
    <property type="project" value="UniProtKB-SubCell"/>
</dbReference>
<keyword evidence="14 17" id="KW-0496">Mitochondrion</keyword>
<evidence type="ECO:0000256" key="6">
    <source>
        <dbReference type="ARBA" id="ARBA00022448"/>
    </source>
</evidence>
<protein>
    <recommendedName>
        <fullName evidence="5 17">NADH-ubiquinone oxidoreductase chain 4</fullName>
        <ecNumber evidence="4 17">7.1.1.2</ecNumber>
    </recommendedName>
</protein>
<keyword evidence="15 17" id="KW-0472">Membrane</keyword>
<feature type="transmembrane region" description="Helical" evidence="17">
    <location>
        <begin position="246"/>
        <end position="264"/>
    </location>
</feature>
<dbReference type="EMBL" id="KX494110">
    <property type="protein sequence ID" value="ARX96687.1"/>
    <property type="molecule type" value="Genomic_DNA"/>
</dbReference>
<keyword evidence="9" id="KW-1278">Translocase</keyword>
<dbReference type="GO" id="GO:0048039">
    <property type="term" value="F:ubiquinone binding"/>
    <property type="evidence" value="ECO:0007669"/>
    <property type="project" value="TreeGrafter"/>
</dbReference>
<evidence type="ECO:0000256" key="11">
    <source>
        <dbReference type="ARBA" id="ARBA00022989"/>
    </source>
</evidence>
<comment type="function">
    <text evidence="17">Core subunit of the mitochondrial membrane respiratory chain NADH dehydrogenase (Complex I) which catalyzes electron transfer from NADH through the respiratory chain, using ubiquinone as an electron acceptor. Essential for the catalytic activity and assembly of complex I.</text>
</comment>
<keyword evidence="6 17" id="KW-0813">Transport</keyword>
<reference evidence="19" key="1">
    <citation type="journal article" date="2018" name="Mol. Phylogenet. Evol.">
        <title>Gene arrangement and sequence of mitochondrial genomes yield insights into the phylogeny and evolution of bees and sphecid wasps (Hymenoptera: Apoidea).</title>
        <authorList>
            <person name="Zheng B.Y."/>
            <person name="Cao L.J."/>
            <person name="Tang P."/>
            <person name="van Achterberg K."/>
            <person name="Hoffmann A.A."/>
            <person name="Chen H.Y."/>
            <person name="Chen X.X."/>
            <person name="Wei S.J."/>
        </authorList>
    </citation>
    <scope>NUCLEOTIDE SEQUENCE</scope>
</reference>
<keyword evidence="13 17" id="KW-0830">Ubiquinone</keyword>
<evidence type="ECO:0000256" key="8">
    <source>
        <dbReference type="ARBA" id="ARBA00022692"/>
    </source>
</evidence>
<evidence type="ECO:0000256" key="13">
    <source>
        <dbReference type="ARBA" id="ARBA00023075"/>
    </source>
</evidence>
<dbReference type="EC" id="7.1.1.2" evidence="4 17"/>
<accession>A0A343DRL3</accession>
<evidence type="ECO:0000256" key="14">
    <source>
        <dbReference type="ARBA" id="ARBA00023128"/>
    </source>
</evidence>
<feature type="transmembrane region" description="Helical" evidence="17">
    <location>
        <begin position="214"/>
        <end position="240"/>
    </location>
</feature>
<comment type="subcellular location">
    <subcellularLocation>
        <location evidence="2 17">Mitochondrion membrane</location>
        <topology evidence="2 17">Multi-pass membrane protein</topology>
    </subcellularLocation>
</comment>
<evidence type="ECO:0000256" key="10">
    <source>
        <dbReference type="ARBA" id="ARBA00022982"/>
    </source>
</evidence>
<keyword evidence="12 17" id="KW-0520">NAD</keyword>
<keyword evidence="10 17" id="KW-0249">Electron transport</keyword>
<feature type="transmembrane region" description="Helical" evidence="17">
    <location>
        <begin position="333"/>
        <end position="353"/>
    </location>
</feature>
<dbReference type="Pfam" id="PF00361">
    <property type="entry name" value="Proton_antipo_M"/>
    <property type="match status" value="1"/>
</dbReference>
<evidence type="ECO:0000259" key="18">
    <source>
        <dbReference type="Pfam" id="PF00361"/>
    </source>
</evidence>
<feature type="transmembrane region" description="Helical" evidence="17">
    <location>
        <begin position="418"/>
        <end position="441"/>
    </location>
</feature>
<proteinExistence type="inferred from homology"/>
<evidence type="ECO:0000256" key="16">
    <source>
        <dbReference type="ARBA" id="ARBA00049551"/>
    </source>
</evidence>
<feature type="domain" description="NADH:quinone oxidoreductase/Mrp antiporter transmembrane" evidence="18">
    <location>
        <begin position="104"/>
        <end position="384"/>
    </location>
</feature>
<geneLocation type="mitochondrion" evidence="19"/>
<keyword evidence="7 17" id="KW-0679">Respiratory chain</keyword>
<evidence type="ECO:0000256" key="7">
    <source>
        <dbReference type="ARBA" id="ARBA00022660"/>
    </source>
</evidence>